<organism evidence="1">
    <name type="scientific">uncultured Bifidobacterium sp</name>
    <dbReference type="NCBI Taxonomy" id="165187"/>
    <lineage>
        <taxon>Bacteria</taxon>
        <taxon>Bacillati</taxon>
        <taxon>Actinomycetota</taxon>
        <taxon>Actinomycetes</taxon>
        <taxon>Bifidobacteriales</taxon>
        <taxon>Bifidobacteriaceae</taxon>
        <taxon>Bifidobacterium</taxon>
        <taxon>environmental samples</taxon>
    </lineage>
</organism>
<sequence>YLPVPNVRGGAVEALDMMMVKQNESEHVLNLTMYSSWAEGVDEAADGIRNTCFSFVRTPWLVRALDWNIYRVAKYVLTEKKADELPIYSSTVVVHPHSGEEIES</sequence>
<dbReference type="EMBL" id="KF123029">
    <property type="protein sequence ID" value="AIA90329.1"/>
    <property type="molecule type" value="Genomic_DNA"/>
</dbReference>
<accession>A0A060C545</accession>
<protein>
    <submittedName>
        <fullName evidence="1">CAZy families GT4 protein</fullName>
    </submittedName>
</protein>
<dbReference type="AlphaFoldDB" id="A0A060C545"/>
<feature type="non-terminal residue" evidence="1">
    <location>
        <position position="1"/>
    </location>
</feature>
<proteinExistence type="predicted"/>
<reference evidence="1" key="1">
    <citation type="journal article" date="2013" name="Environ. Microbiol.">
        <title>Seasonally variable intestinal metagenomes of the red palm weevil (Rhynchophorus ferrugineus).</title>
        <authorList>
            <person name="Jia S."/>
            <person name="Zhang X."/>
            <person name="Zhang G."/>
            <person name="Yin A."/>
            <person name="Zhang S."/>
            <person name="Li F."/>
            <person name="Wang L."/>
            <person name="Zhao D."/>
            <person name="Yun Q."/>
            <person name="Tala"/>
            <person name="Wang J."/>
            <person name="Sun G."/>
            <person name="Baabdullah M."/>
            <person name="Yu X."/>
            <person name="Hu S."/>
            <person name="Al-Mssallem I.S."/>
            <person name="Yu J."/>
        </authorList>
    </citation>
    <scope>NUCLEOTIDE SEQUENCE</scope>
</reference>
<name>A0A060C545_9BIFI</name>
<evidence type="ECO:0000313" key="1">
    <source>
        <dbReference type="EMBL" id="AIA90329.1"/>
    </source>
</evidence>